<gene>
    <name evidence="2" type="ORF">H5410_029778</name>
</gene>
<evidence type="ECO:0000313" key="3">
    <source>
        <dbReference type="Proteomes" id="UP000824120"/>
    </source>
</evidence>
<proteinExistence type="predicted"/>
<feature type="transmembrane region" description="Helical" evidence="1">
    <location>
        <begin position="36"/>
        <end position="53"/>
    </location>
</feature>
<comment type="caution">
    <text evidence="2">The sequence shown here is derived from an EMBL/GenBank/DDBJ whole genome shotgun (WGS) entry which is preliminary data.</text>
</comment>
<feature type="transmembrane region" description="Helical" evidence="1">
    <location>
        <begin position="65"/>
        <end position="87"/>
    </location>
</feature>
<name>A0A9J5YFK7_SOLCO</name>
<dbReference type="AlphaFoldDB" id="A0A9J5YFK7"/>
<evidence type="ECO:0000256" key="1">
    <source>
        <dbReference type="SAM" id="Phobius"/>
    </source>
</evidence>
<reference evidence="2 3" key="1">
    <citation type="submission" date="2020-09" db="EMBL/GenBank/DDBJ databases">
        <title>De no assembly of potato wild relative species, Solanum commersonii.</title>
        <authorList>
            <person name="Cho K."/>
        </authorList>
    </citation>
    <scope>NUCLEOTIDE SEQUENCE [LARGE SCALE GENOMIC DNA]</scope>
    <source>
        <strain evidence="2">LZ3.2</strain>
        <tissue evidence="2">Leaf</tissue>
    </source>
</reference>
<keyword evidence="1" id="KW-0812">Transmembrane</keyword>
<organism evidence="2 3">
    <name type="scientific">Solanum commersonii</name>
    <name type="common">Commerson's wild potato</name>
    <name type="synonym">Commerson's nightshade</name>
    <dbReference type="NCBI Taxonomy" id="4109"/>
    <lineage>
        <taxon>Eukaryota</taxon>
        <taxon>Viridiplantae</taxon>
        <taxon>Streptophyta</taxon>
        <taxon>Embryophyta</taxon>
        <taxon>Tracheophyta</taxon>
        <taxon>Spermatophyta</taxon>
        <taxon>Magnoliopsida</taxon>
        <taxon>eudicotyledons</taxon>
        <taxon>Gunneridae</taxon>
        <taxon>Pentapetalae</taxon>
        <taxon>asterids</taxon>
        <taxon>lamiids</taxon>
        <taxon>Solanales</taxon>
        <taxon>Solanaceae</taxon>
        <taxon>Solanoideae</taxon>
        <taxon>Solaneae</taxon>
        <taxon>Solanum</taxon>
    </lineage>
</organism>
<accession>A0A9J5YFK7</accession>
<sequence length="107" mass="12205">MNTAAYKIFPTVFGRYRFLYVNYDMLTHNKGFNFSHAYRMMLLYFLLLLRLVAEATTTETSSLAIVGTSDLFFLFFVSLFGVSSASLSPFSAPDLSTSLEHWDARTM</sequence>
<evidence type="ECO:0000313" key="2">
    <source>
        <dbReference type="EMBL" id="KAG5598408.1"/>
    </source>
</evidence>
<keyword evidence="1" id="KW-1133">Transmembrane helix</keyword>
<dbReference type="Proteomes" id="UP000824120">
    <property type="component" value="Chromosome 6"/>
</dbReference>
<dbReference type="EMBL" id="JACXVP010000006">
    <property type="protein sequence ID" value="KAG5598408.1"/>
    <property type="molecule type" value="Genomic_DNA"/>
</dbReference>
<keyword evidence="1" id="KW-0472">Membrane</keyword>
<protein>
    <submittedName>
        <fullName evidence="2">Uncharacterized protein</fullName>
    </submittedName>
</protein>
<keyword evidence="3" id="KW-1185">Reference proteome</keyword>